<evidence type="ECO:0000256" key="6">
    <source>
        <dbReference type="ARBA" id="ARBA00022723"/>
    </source>
</evidence>
<comment type="catalytic activity">
    <reaction evidence="11">
        <text>a phosphate monoester + H2O = an alcohol + phosphate</text>
        <dbReference type="Rhea" id="RHEA:15017"/>
        <dbReference type="ChEBI" id="CHEBI:15377"/>
        <dbReference type="ChEBI" id="CHEBI:30879"/>
        <dbReference type="ChEBI" id="CHEBI:43474"/>
        <dbReference type="ChEBI" id="CHEBI:67140"/>
        <dbReference type="EC" id="3.1.3.1"/>
    </reaction>
</comment>
<dbReference type="PANTHER" id="PTHR11596">
    <property type="entry name" value="ALKALINE PHOSPHATASE"/>
    <property type="match status" value="1"/>
</dbReference>
<comment type="similarity">
    <text evidence="3 10">Belongs to the alkaline phosphatase family.</text>
</comment>
<evidence type="ECO:0000256" key="5">
    <source>
        <dbReference type="ARBA" id="ARBA00022553"/>
    </source>
</evidence>
<keyword evidence="13" id="KW-1185">Reference proteome</keyword>
<keyword evidence="5" id="KW-0597">Phosphoprotein</keyword>
<comment type="cofactor">
    <cofactor evidence="1">
        <name>Mg(2+)</name>
        <dbReference type="ChEBI" id="CHEBI:18420"/>
    </cofactor>
</comment>
<evidence type="ECO:0000256" key="3">
    <source>
        <dbReference type="ARBA" id="ARBA00005984"/>
    </source>
</evidence>
<proteinExistence type="inferred from homology"/>
<protein>
    <recommendedName>
        <fullName evidence="4 11">Alkaline phosphatase</fullName>
        <ecNumber evidence="4 11">3.1.3.1</ecNumber>
    </recommendedName>
</protein>
<dbReference type="CDD" id="cd16012">
    <property type="entry name" value="ALP"/>
    <property type="match status" value="1"/>
</dbReference>
<dbReference type="SMART" id="SM00098">
    <property type="entry name" value="alkPPc"/>
    <property type="match status" value="1"/>
</dbReference>
<reference evidence="12" key="1">
    <citation type="submission" date="2022-11" db="EMBL/GenBank/DDBJ databases">
        <title>Centuries of genome instability and evolution in soft-shell clam transmissible cancer (bioRxiv).</title>
        <authorList>
            <person name="Hart S.F.M."/>
            <person name="Yonemitsu M.A."/>
            <person name="Giersch R.M."/>
            <person name="Beal B.F."/>
            <person name="Arriagada G."/>
            <person name="Davis B.W."/>
            <person name="Ostrander E.A."/>
            <person name="Goff S.P."/>
            <person name="Metzger M.J."/>
        </authorList>
    </citation>
    <scope>NUCLEOTIDE SEQUENCE</scope>
    <source>
        <strain evidence="12">MELC-2E11</strain>
        <tissue evidence="12">Siphon/mantle</tissue>
    </source>
</reference>
<evidence type="ECO:0000256" key="8">
    <source>
        <dbReference type="ARBA" id="ARBA00022833"/>
    </source>
</evidence>
<dbReference type="EC" id="3.1.3.1" evidence="4 11"/>
<dbReference type="PANTHER" id="PTHR11596:SF5">
    <property type="entry name" value="ALKALINE PHOSPHATASE"/>
    <property type="match status" value="1"/>
</dbReference>
<dbReference type="InterPro" id="IPR001952">
    <property type="entry name" value="Alkaline_phosphatase"/>
</dbReference>
<evidence type="ECO:0000256" key="2">
    <source>
        <dbReference type="ARBA" id="ARBA00001947"/>
    </source>
</evidence>
<accession>A0ABY7EXV9</accession>
<evidence type="ECO:0000256" key="1">
    <source>
        <dbReference type="ARBA" id="ARBA00001946"/>
    </source>
</evidence>
<evidence type="ECO:0000256" key="11">
    <source>
        <dbReference type="RuleBase" id="RU003947"/>
    </source>
</evidence>
<evidence type="ECO:0000256" key="4">
    <source>
        <dbReference type="ARBA" id="ARBA00012647"/>
    </source>
</evidence>
<dbReference type="Pfam" id="PF00245">
    <property type="entry name" value="Alk_phosphatase"/>
    <property type="match status" value="2"/>
</dbReference>
<evidence type="ECO:0000256" key="9">
    <source>
        <dbReference type="ARBA" id="ARBA00022842"/>
    </source>
</evidence>
<evidence type="ECO:0000256" key="10">
    <source>
        <dbReference type="RuleBase" id="RU003946"/>
    </source>
</evidence>
<dbReference type="SUPFAM" id="SSF53649">
    <property type="entry name" value="Alkaline phosphatase-like"/>
    <property type="match status" value="2"/>
</dbReference>
<organism evidence="12 13">
    <name type="scientific">Mya arenaria</name>
    <name type="common">Soft-shell clam</name>
    <dbReference type="NCBI Taxonomy" id="6604"/>
    <lineage>
        <taxon>Eukaryota</taxon>
        <taxon>Metazoa</taxon>
        <taxon>Spiralia</taxon>
        <taxon>Lophotrochozoa</taxon>
        <taxon>Mollusca</taxon>
        <taxon>Bivalvia</taxon>
        <taxon>Autobranchia</taxon>
        <taxon>Heteroconchia</taxon>
        <taxon>Euheterodonta</taxon>
        <taxon>Imparidentia</taxon>
        <taxon>Neoheterodontei</taxon>
        <taxon>Myida</taxon>
        <taxon>Myoidea</taxon>
        <taxon>Myidae</taxon>
        <taxon>Mya</taxon>
    </lineage>
</organism>
<keyword evidence="9 11" id="KW-0460">Magnesium</keyword>
<name>A0ABY7EXV9_MYAAR</name>
<comment type="cofactor">
    <cofactor evidence="2">
        <name>Zn(2+)</name>
        <dbReference type="ChEBI" id="CHEBI:29105"/>
    </cofactor>
</comment>
<dbReference type="PROSITE" id="PS00123">
    <property type="entry name" value="ALKALINE_PHOSPHATASE"/>
    <property type="match status" value="1"/>
</dbReference>
<dbReference type="Proteomes" id="UP001164746">
    <property type="component" value="Chromosome 8"/>
</dbReference>
<dbReference type="EMBL" id="CP111019">
    <property type="protein sequence ID" value="WAR13536.1"/>
    <property type="molecule type" value="Genomic_DNA"/>
</dbReference>
<dbReference type="Gene3D" id="3.40.720.10">
    <property type="entry name" value="Alkaline Phosphatase, subunit A"/>
    <property type="match status" value="2"/>
</dbReference>
<dbReference type="InterPro" id="IPR018299">
    <property type="entry name" value="Alkaline_phosphatase_AS"/>
</dbReference>
<evidence type="ECO:0000313" key="13">
    <source>
        <dbReference type="Proteomes" id="UP001164746"/>
    </source>
</evidence>
<evidence type="ECO:0000256" key="7">
    <source>
        <dbReference type="ARBA" id="ARBA00022801"/>
    </source>
</evidence>
<evidence type="ECO:0000313" key="12">
    <source>
        <dbReference type="EMBL" id="WAR13536.1"/>
    </source>
</evidence>
<keyword evidence="7 11" id="KW-0378">Hydrolase</keyword>
<sequence length="671" mass="73294">MRKCRNRKHTSEQRVSFTANPRTYGRKDKRCDIPQTVGQERYFTAAQNVIVFIGDGMGISTVTAARILKGQLAGQPGEETVLNFEKFPYTGLIKTYSEDKQVTDSAASATAIYTGVKTKSRMLRVDDSHKVGTCVKPSEGIPGIMQWTQEKGKSTGFVTTSRVTHATPAGLYAVTTNRDWESPRDAPTGCMDIATQLVRLNPDIKVIMGGGVSNFLKTGFIGASNASQTLIQAWEEDKINRSKSYGVAYDRAQLEAMNMDKTDYVLGKLQDLGIRSLGIHSVGKRSLGKRSLGIRKCISSLGKRSLCIRSLGIRILGIRSLGIRSLGIRSLGIRSLGIRSLCIRSLGKRSLGIHSLGKRSLSIRSLGKRSLGIRSLGIRSLGIRSLGIRSLSIRSLGIRSLGIRSLGIRSLGIRSLSIHRVGKRSLGKRSLGIRKCISSLGLFSSGHMDYEIDRNTNPSGARIDHAHHETKAKKALYDTLAFEEAVQVALNLTNPEETLTIVTADHSHVFTINGYPDRGNGILDLARPIVDNMALDNQPYTTLMYTNGPNAQSVRANLTFRNTQYKEFQQQSTVPLSSETHGGEDVAIYAQGPMAHLVTGVKEQNVIAYVMAHAACVGDTGIPCENGREQVMNGQNNVRNSGTALNIGDIVVVTYIIRQPCWVTMVLVKHP</sequence>
<keyword evidence="8 11" id="KW-0862">Zinc</keyword>
<dbReference type="InterPro" id="IPR017850">
    <property type="entry name" value="Alkaline_phosphatase_core_sf"/>
</dbReference>
<dbReference type="PRINTS" id="PR00113">
    <property type="entry name" value="ALKPHPHTASE"/>
</dbReference>
<gene>
    <name evidence="12" type="ORF">MAR_027716</name>
</gene>
<keyword evidence="6" id="KW-0479">Metal-binding</keyword>